<dbReference type="PANTHER" id="PTHR22891">
    <property type="entry name" value="EUKARYOTIC TRANSLATION INITIATION FACTOR 2C"/>
    <property type="match status" value="1"/>
</dbReference>
<dbReference type="Pfam" id="PF16486">
    <property type="entry name" value="ArgoN"/>
    <property type="match status" value="1"/>
</dbReference>
<evidence type="ECO:0000313" key="2">
    <source>
        <dbReference type="EMBL" id="KAK6974964.1"/>
    </source>
</evidence>
<organism evidence="2 3">
    <name type="scientific">Favolaschia claudopus</name>
    <dbReference type="NCBI Taxonomy" id="2862362"/>
    <lineage>
        <taxon>Eukaryota</taxon>
        <taxon>Fungi</taxon>
        <taxon>Dikarya</taxon>
        <taxon>Basidiomycota</taxon>
        <taxon>Agaricomycotina</taxon>
        <taxon>Agaricomycetes</taxon>
        <taxon>Agaricomycetidae</taxon>
        <taxon>Agaricales</taxon>
        <taxon>Marasmiineae</taxon>
        <taxon>Mycenaceae</taxon>
        <taxon>Favolaschia</taxon>
    </lineage>
</organism>
<dbReference type="AlphaFoldDB" id="A0AAV9Z9I3"/>
<comment type="caution">
    <text evidence="2">The sequence shown here is derived from an EMBL/GenBank/DDBJ whole genome shotgun (WGS) entry which is preliminary data.</text>
</comment>
<accession>A0AAV9Z9I3</accession>
<name>A0AAV9Z9I3_9AGAR</name>
<dbReference type="EMBL" id="JAWWNJ010000177">
    <property type="protein sequence ID" value="KAK6974964.1"/>
    <property type="molecule type" value="Genomic_DNA"/>
</dbReference>
<protein>
    <recommendedName>
        <fullName evidence="1">Protein argonaute N-terminal domain-containing protein</fullName>
    </recommendedName>
</protein>
<gene>
    <name evidence="2" type="ORF">R3P38DRAFT_3238453</name>
</gene>
<evidence type="ECO:0000259" key="1">
    <source>
        <dbReference type="Pfam" id="PF16486"/>
    </source>
</evidence>
<reference evidence="2 3" key="1">
    <citation type="journal article" date="2024" name="J Genomics">
        <title>Draft genome sequencing and assembly of Favolaschia claudopus CIRM-BRFM 2984 isolated from oak limbs.</title>
        <authorList>
            <person name="Navarro D."/>
            <person name="Drula E."/>
            <person name="Chaduli D."/>
            <person name="Cazenave R."/>
            <person name="Ahrendt S."/>
            <person name="Wang J."/>
            <person name="Lipzen A."/>
            <person name="Daum C."/>
            <person name="Barry K."/>
            <person name="Grigoriev I.V."/>
            <person name="Favel A."/>
            <person name="Rosso M.N."/>
            <person name="Martin F."/>
        </authorList>
    </citation>
    <scope>NUCLEOTIDE SEQUENCE [LARGE SCALE GENOMIC DNA]</scope>
    <source>
        <strain evidence="2 3">CIRM-BRFM 2984</strain>
    </source>
</reference>
<dbReference type="Proteomes" id="UP001362999">
    <property type="component" value="Unassembled WGS sequence"/>
</dbReference>
<feature type="domain" description="Protein argonaute N-terminal" evidence="1">
    <location>
        <begin position="81"/>
        <end position="202"/>
    </location>
</feature>
<proteinExistence type="predicted"/>
<dbReference type="InterPro" id="IPR032474">
    <property type="entry name" value="Argonaute_N"/>
</dbReference>
<evidence type="ECO:0000313" key="3">
    <source>
        <dbReference type="Proteomes" id="UP001362999"/>
    </source>
</evidence>
<keyword evidence="3" id="KW-1185">Reference proteome</keyword>
<sequence length="203" mass="22722">MSSWLAWLRSVAVITPDSDEDFWQPRFDSGRDLFFLLEALSIRGALPVRRIDEPSTHECMNDDRSCTTVGVRRPDFSNGGTPVTIQVNSFATSIPNSIIHHYDVVISPSEKTLPARMTMDLIRRLQFDIAPQTFTPRGVYDGRKNLFCIQKLPFSTGSQQLDVTLSDGSPSASGKGPKVYKIKIARVAEINPEVLHRFIQGKV</sequence>